<dbReference type="OrthoDB" id="123207at2759"/>
<feature type="non-terminal residue" evidence="2">
    <location>
        <position position="695"/>
    </location>
</feature>
<sequence>MDKRRKPTERSSRALKRLEAHLISPNINEESFRGHVGHSSTEDNPADKNVGSARRSVRESEDRRRSRSPSRRSKSSSGRERGDRSRSSRRSGRKNAREESRSRSRSRARSTRRKRSHRSHSTSREPPGWAKELLCQQRKNADDLKKLKSQVAGKPSEGSSTTARAVEHEFGYAGNKKQYDVNQSLFGLSNVSELEDLSSDEDIDDNEDVVPYDDGDDTSDDNRSDDTGDESVPQPNPDENIKFRWRSKDLPTSDERFSPEVDNIEETKSPLEYFRQFWTDEVIDLVVQQTNLYSTQQTGPSINTTKQEAEQLTGMHLKMGTIKIPSYKMYWSQKVRFPAVADIMPLKRYEKIRSNLHFVDNSLIEGNSSKLAKIQPVIDIFREQCVKIKPEESHSVDEQIIPAKTKYSGIRHYNPKKHVNWGFKNLVRAGASDFMYDFYIYAGKDATMDENADFKHLQKSAQVVGRLCQHLPSNSSRQLFFGNWFTTMDLLIYLKNKGILACGTVRANRLQGCSLQSNKYMKKAGRGTTDYKSDTTQGIIVVKWLDNNAVHVASNLVGVEPLGSVERWCPEDKKKKKIQCPQLILRYNKSMGGVDKADMLISLYRIRTKTKRWYIKIFWHLVDMAKVNAWLLYRRHCKTLGIPNKRRLPLVDFILEIAEGLINANKQVPVETSNGKPGRPTNRKSSEQETSRVAK</sequence>
<proteinExistence type="predicted"/>
<dbReference type="EMBL" id="CACRXK020009464">
    <property type="protein sequence ID" value="CAB4017247.1"/>
    <property type="molecule type" value="Genomic_DNA"/>
</dbReference>
<name>A0A7D9EVT5_PARCT</name>
<evidence type="ECO:0000313" key="3">
    <source>
        <dbReference type="Proteomes" id="UP001152795"/>
    </source>
</evidence>
<accession>A0A7D9EVT5</accession>
<feature type="compositionally biased region" description="Basic residues" evidence="1">
    <location>
        <begin position="65"/>
        <end position="74"/>
    </location>
</feature>
<feature type="region of interest" description="Disordered" evidence="1">
    <location>
        <begin position="1"/>
        <end position="165"/>
    </location>
</feature>
<evidence type="ECO:0000313" key="2">
    <source>
        <dbReference type="EMBL" id="CAB4017247.1"/>
    </source>
</evidence>
<feature type="region of interest" description="Disordered" evidence="1">
    <location>
        <begin position="668"/>
        <end position="695"/>
    </location>
</feature>
<dbReference type="Pfam" id="PF13843">
    <property type="entry name" value="DDE_Tnp_1_7"/>
    <property type="match status" value="1"/>
</dbReference>
<feature type="compositionally biased region" description="Basic and acidic residues" evidence="1">
    <location>
        <begin position="77"/>
        <end position="86"/>
    </location>
</feature>
<keyword evidence="3" id="KW-1185">Reference proteome</keyword>
<dbReference type="PANTHER" id="PTHR47272:SF1">
    <property type="entry name" value="PIGGYBAC TRANSPOSABLE ELEMENT-DERIVED PROTEIN 3-LIKE"/>
    <property type="match status" value="1"/>
</dbReference>
<feature type="region of interest" description="Disordered" evidence="1">
    <location>
        <begin position="197"/>
        <end position="257"/>
    </location>
</feature>
<feature type="compositionally biased region" description="Basic and acidic residues" evidence="1">
    <location>
        <begin position="684"/>
        <end position="695"/>
    </location>
</feature>
<protein>
    <submittedName>
        <fullName evidence="2">Uncharacterized protein</fullName>
    </submittedName>
</protein>
<dbReference type="InterPro" id="IPR029526">
    <property type="entry name" value="PGBD"/>
</dbReference>
<feature type="compositionally biased region" description="Basic and acidic residues" evidence="1">
    <location>
        <begin position="239"/>
        <end position="257"/>
    </location>
</feature>
<feature type="compositionally biased region" description="Basic and acidic residues" evidence="1">
    <location>
        <begin position="1"/>
        <end position="20"/>
    </location>
</feature>
<dbReference type="AlphaFoldDB" id="A0A7D9EVT5"/>
<feature type="compositionally biased region" description="Basic residues" evidence="1">
    <location>
        <begin position="103"/>
        <end position="121"/>
    </location>
</feature>
<evidence type="ECO:0000256" key="1">
    <source>
        <dbReference type="SAM" id="MobiDB-lite"/>
    </source>
</evidence>
<gene>
    <name evidence="2" type="ORF">PACLA_8A016504</name>
</gene>
<organism evidence="2 3">
    <name type="scientific">Paramuricea clavata</name>
    <name type="common">Red gorgonian</name>
    <name type="synonym">Violescent sea-whip</name>
    <dbReference type="NCBI Taxonomy" id="317549"/>
    <lineage>
        <taxon>Eukaryota</taxon>
        <taxon>Metazoa</taxon>
        <taxon>Cnidaria</taxon>
        <taxon>Anthozoa</taxon>
        <taxon>Octocorallia</taxon>
        <taxon>Malacalcyonacea</taxon>
        <taxon>Plexauridae</taxon>
        <taxon>Paramuricea</taxon>
    </lineage>
</organism>
<reference evidence="2" key="1">
    <citation type="submission" date="2020-04" db="EMBL/GenBank/DDBJ databases">
        <authorList>
            <person name="Alioto T."/>
            <person name="Alioto T."/>
            <person name="Gomez Garrido J."/>
        </authorList>
    </citation>
    <scope>NUCLEOTIDE SEQUENCE</scope>
    <source>
        <strain evidence="2">A484AB</strain>
    </source>
</reference>
<comment type="caution">
    <text evidence="2">The sequence shown here is derived from an EMBL/GenBank/DDBJ whole genome shotgun (WGS) entry which is preliminary data.</text>
</comment>
<feature type="compositionally biased region" description="Acidic residues" evidence="1">
    <location>
        <begin position="197"/>
        <end position="219"/>
    </location>
</feature>
<dbReference type="PANTHER" id="PTHR47272">
    <property type="entry name" value="DDE_TNP_1_7 DOMAIN-CONTAINING PROTEIN"/>
    <property type="match status" value="1"/>
</dbReference>
<dbReference type="Proteomes" id="UP001152795">
    <property type="component" value="Unassembled WGS sequence"/>
</dbReference>